<dbReference type="PANTHER" id="PTHR20982:SF3">
    <property type="entry name" value="MITOCHONDRIAL RIBOSOME RECYCLING FACTOR PSEUDO 1"/>
    <property type="match status" value="1"/>
</dbReference>
<keyword evidence="9" id="KW-1185">Reference proteome</keyword>
<dbReference type="FunFam" id="1.10.132.20:FF:000001">
    <property type="entry name" value="Ribosome-recycling factor"/>
    <property type="match status" value="1"/>
</dbReference>
<feature type="coiled-coil region" evidence="6">
    <location>
        <begin position="132"/>
        <end position="166"/>
    </location>
</feature>
<evidence type="ECO:0000256" key="5">
    <source>
        <dbReference type="HAMAP-Rule" id="MF_00040"/>
    </source>
</evidence>
<comment type="function">
    <text evidence="5">Responsible for the release of ribosomes from messenger RNA at the termination of protein biosynthesis. May increase the efficiency of translation by recycling ribosomes from one round of translation to another.</text>
</comment>
<evidence type="ECO:0000256" key="1">
    <source>
        <dbReference type="ARBA" id="ARBA00004496"/>
    </source>
</evidence>
<dbReference type="AlphaFoldDB" id="A0A2L2X9E8"/>
<dbReference type="FunFam" id="3.30.1360.40:FF:000001">
    <property type="entry name" value="Ribosome-recycling factor"/>
    <property type="match status" value="1"/>
</dbReference>
<keyword evidence="4 5" id="KW-0648">Protein biosynthesis</keyword>
<dbReference type="SUPFAM" id="SSF55194">
    <property type="entry name" value="Ribosome recycling factor, RRF"/>
    <property type="match status" value="1"/>
</dbReference>
<dbReference type="HAMAP" id="MF_00040">
    <property type="entry name" value="RRF"/>
    <property type="match status" value="1"/>
</dbReference>
<accession>A0A2L2X9E8</accession>
<dbReference type="PANTHER" id="PTHR20982">
    <property type="entry name" value="RIBOSOME RECYCLING FACTOR"/>
    <property type="match status" value="1"/>
</dbReference>
<dbReference type="RefSeq" id="WP_104371156.1">
    <property type="nucleotide sequence ID" value="NZ_BFAV01000045.1"/>
</dbReference>
<evidence type="ECO:0000259" key="7">
    <source>
        <dbReference type="Pfam" id="PF01765"/>
    </source>
</evidence>
<keyword evidence="3 5" id="KW-0963">Cytoplasm</keyword>
<dbReference type="NCBIfam" id="TIGR00496">
    <property type="entry name" value="frr"/>
    <property type="match status" value="1"/>
</dbReference>
<dbReference type="Gene3D" id="1.10.132.20">
    <property type="entry name" value="Ribosome-recycling factor"/>
    <property type="match status" value="1"/>
</dbReference>
<dbReference type="InterPro" id="IPR036191">
    <property type="entry name" value="RRF_sf"/>
</dbReference>
<evidence type="ECO:0000313" key="8">
    <source>
        <dbReference type="EMBL" id="GBF32660.1"/>
    </source>
</evidence>
<evidence type="ECO:0000256" key="6">
    <source>
        <dbReference type="SAM" id="Coils"/>
    </source>
</evidence>
<keyword evidence="6" id="KW-0175">Coiled coil</keyword>
<dbReference type="Proteomes" id="UP000239549">
    <property type="component" value="Unassembled WGS sequence"/>
</dbReference>
<dbReference type="GO" id="GO:0005737">
    <property type="term" value="C:cytoplasm"/>
    <property type="evidence" value="ECO:0007669"/>
    <property type="project" value="UniProtKB-SubCell"/>
</dbReference>
<comment type="caution">
    <text evidence="8">The sequence shown here is derived from an EMBL/GenBank/DDBJ whole genome shotgun (WGS) entry which is preliminary data.</text>
</comment>
<evidence type="ECO:0000256" key="4">
    <source>
        <dbReference type="ARBA" id="ARBA00022917"/>
    </source>
</evidence>
<evidence type="ECO:0000256" key="3">
    <source>
        <dbReference type="ARBA" id="ARBA00022490"/>
    </source>
</evidence>
<dbReference type="InterPro" id="IPR002661">
    <property type="entry name" value="Ribosome_recyc_fac"/>
</dbReference>
<comment type="subcellular location">
    <subcellularLocation>
        <location evidence="1 5">Cytoplasm</location>
    </subcellularLocation>
</comment>
<reference evidence="9" key="1">
    <citation type="submission" date="2018-02" db="EMBL/GenBank/DDBJ databases">
        <title>Genome sequence of Desulfocucumis palustris strain NAW-5.</title>
        <authorList>
            <person name="Watanabe M."/>
            <person name="Kojima H."/>
            <person name="Fukui M."/>
        </authorList>
    </citation>
    <scope>NUCLEOTIDE SEQUENCE [LARGE SCALE GENOMIC DNA]</scope>
    <source>
        <strain evidence="9">NAW-5</strain>
    </source>
</reference>
<dbReference type="Pfam" id="PF01765">
    <property type="entry name" value="RRF"/>
    <property type="match status" value="1"/>
</dbReference>
<proteinExistence type="inferred from homology"/>
<feature type="domain" description="Ribosome recycling factor" evidence="7">
    <location>
        <begin position="21"/>
        <end position="183"/>
    </location>
</feature>
<protein>
    <recommendedName>
        <fullName evidence="5">Ribosome-recycling factor</fullName>
        <shortName evidence="5">RRF</shortName>
    </recommendedName>
    <alternativeName>
        <fullName evidence="5">Ribosome-releasing factor</fullName>
    </alternativeName>
</protein>
<organism evidence="8 9">
    <name type="scientific">Desulfocucumis palustris</name>
    <dbReference type="NCBI Taxonomy" id="1898651"/>
    <lineage>
        <taxon>Bacteria</taxon>
        <taxon>Bacillati</taxon>
        <taxon>Bacillota</taxon>
        <taxon>Clostridia</taxon>
        <taxon>Eubacteriales</taxon>
        <taxon>Desulfocucumaceae</taxon>
        <taxon>Desulfocucumis</taxon>
    </lineage>
</organism>
<comment type="similarity">
    <text evidence="2 5">Belongs to the RRF family.</text>
</comment>
<sequence>MAKEIIAETENNMQKTVEVVKKEFSSLRAGRATPALLDKISVNYYGTPTPLNQLANISVPEARLLVIQPWEKTIIPEIEKAILKSDLGINPSSDGTVIRLAIPQLTRERRAELVKVVKKKAEEGRVAVRNLRRDANDAVKAKEKKAEISEDELRRVQDDVQKLTDKYIKEIDGLVSSKEQEIMNV</sequence>
<dbReference type="OrthoDB" id="9804006at2"/>
<dbReference type="Gene3D" id="3.30.1360.40">
    <property type="match status" value="1"/>
</dbReference>
<evidence type="ECO:0000256" key="2">
    <source>
        <dbReference type="ARBA" id="ARBA00005912"/>
    </source>
</evidence>
<dbReference type="GO" id="GO:0006415">
    <property type="term" value="P:translational termination"/>
    <property type="evidence" value="ECO:0007669"/>
    <property type="project" value="UniProtKB-UniRule"/>
</dbReference>
<evidence type="ECO:0000313" key="9">
    <source>
        <dbReference type="Proteomes" id="UP000239549"/>
    </source>
</evidence>
<dbReference type="GO" id="GO:0043023">
    <property type="term" value="F:ribosomal large subunit binding"/>
    <property type="evidence" value="ECO:0007669"/>
    <property type="project" value="TreeGrafter"/>
</dbReference>
<dbReference type="EMBL" id="BFAV01000045">
    <property type="protein sequence ID" value="GBF32660.1"/>
    <property type="molecule type" value="Genomic_DNA"/>
</dbReference>
<dbReference type="CDD" id="cd00520">
    <property type="entry name" value="RRF"/>
    <property type="match status" value="1"/>
</dbReference>
<dbReference type="InterPro" id="IPR023584">
    <property type="entry name" value="Ribosome_recyc_fac_dom"/>
</dbReference>
<name>A0A2L2X9E8_9FIRM</name>
<gene>
    <name evidence="5" type="primary">frr</name>
    <name evidence="8" type="ORF">DCCM_0856</name>
</gene>